<feature type="region of interest" description="Disordered" evidence="8">
    <location>
        <begin position="1026"/>
        <end position="1071"/>
    </location>
</feature>
<dbReference type="PROSITE" id="PS50292">
    <property type="entry name" value="PEROXIDASE_3"/>
    <property type="match status" value="1"/>
</dbReference>
<dbReference type="CDD" id="cd08760">
    <property type="entry name" value="Cyt_b561_FRRS1_like"/>
    <property type="match status" value="1"/>
</dbReference>
<evidence type="ECO:0000256" key="1">
    <source>
        <dbReference type="ARBA" id="ARBA00004370"/>
    </source>
</evidence>
<evidence type="ECO:0000256" key="9">
    <source>
        <dbReference type="SAM" id="Phobius"/>
    </source>
</evidence>
<dbReference type="Gene3D" id="1.10.640.10">
    <property type="entry name" value="Haem peroxidase domain superfamily, animal type"/>
    <property type="match status" value="1"/>
</dbReference>
<dbReference type="SMART" id="SM00664">
    <property type="entry name" value="DoH"/>
    <property type="match status" value="1"/>
</dbReference>
<keyword evidence="7" id="KW-0349">Heme</keyword>
<dbReference type="Gene3D" id="1.20.120.1770">
    <property type="match status" value="1"/>
</dbReference>
<evidence type="ECO:0000313" key="13">
    <source>
        <dbReference type="Proteomes" id="UP000256970"/>
    </source>
</evidence>
<feature type="region of interest" description="Disordered" evidence="8">
    <location>
        <begin position="835"/>
        <end position="926"/>
    </location>
</feature>
<keyword evidence="7" id="KW-0479">Metal-binding</keyword>
<dbReference type="GO" id="GO:0046872">
    <property type="term" value="F:metal ion binding"/>
    <property type="evidence" value="ECO:0007669"/>
    <property type="project" value="UniProtKB-KW"/>
</dbReference>
<feature type="region of interest" description="Disordered" evidence="8">
    <location>
        <begin position="1144"/>
        <end position="1189"/>
    </location>
</feature>
<evidence type="ECO:0000259" key="11">
    <source>
        <dbReference type="PROSITE" id="PS50939"/>
    </source>
</evidence>
<dbReference type="InterPro" id="IPR019791">
    <property type="entry name" value="Haem_peroxidase_animal"/>
</dbReference>
<proteinExistence type="predicted"/>
<feature type="transmembrane region" description="Helical" evidence="9">
    <location>
        <begin position="570"/>
        <end position="594"/>
    </location>
</feature>
<dbReference type="GO" id="GO:0020037">
    <property type="term" value="F:heme binding"/>
    <property type="evidence" value="ECO:0007669"/>
    <property type="project" value="InterPro"/>
</dbReference>
<keyword evidence="4" id="KW-0249">Electron transport</keyword>
<evidence type="ECO:0000256" key="5">
    <source>
        <dbReference type="ARBA" id="ARBA00022989"/>
    </source>
</evidence>
<keyword evidence="2" id="KW-0813">Transport</keyword>
<comment type="subcellular location">
    <subcellularLocation>
        <location evidence="1">Membrane</location>
    </subcellularLocation>
</comment>
<feature type="compositionally biased region" description="Low complexity" evidence="8">
    <location>
        <begin position="875"/>
        <end position="887"/>
    </location>
</feature>
<reference evidence="12 13" key="1">
    <citation type="submission" date="2016-10" db="EMBL/GenBank/DDBJ databases">
        <authorList>
            <person name="Cai Z."/>
        </authorList>
    </citation>
    <scope>NUCLEOTIDE SEQUENCE [LARGE SCALE GENOMIC DNA]</scope>
</reference>
<keyword evidence="6 9" id="KW-0472">Membrane</keyword>
<dbReference type="InterPro" id="IPR037120">
    <property type="entry name" value="Haem_peroxidase_sf_animal"/>
</dbReference>
<dbReference type="GO" id="GO:0006979">
    <property type="term" value="P:response to oxidative stress"/>
    <property type="evidence" value="ECO:0007669"/>
    <property type="project" value="InterPro"/>
</dbReference>
<gene>
    <name evidence="12" type="ORF">BQ4739_LOCUS14372</name>
</gene>
<dbReference type="CDD" id="cd09631">
    <property type="entry name" value="DOMON_DOH"/>
    <property type="match status" value="1"/>
</dbReference>
<organism evidence="12 13">
    <name type="scientific">Tetradesmus obliquus</name>
    <name type="common">Green alga</name>
    <name type="synonym">Acutodesmus obliquus</name>
    <dbReference type="NCBI Taxonomy" id="3088"/>
    <lineage>
        <taxon>Eukaryota</taxon>
        <taxon>Viridiplantae</taxon>
        <taxon>Chlorophyta</taxon>
        <taxon>core chlorophytes</taxon>
        <taxon>Chlorophyceae</taxon>
        <taxon>CS clade</taxon>
        <taxon>Sphaeropleales</taxon>
        <taxon>Scenedesmaceae</taxon>
        <taxon>Tetradesmus</taxon>
    </lineage>
</organism>
<dbReference type="GO" id="GO:0016020">
    <property type="term" value="C:membrane"/>
    <property type="evidence" value="ECO:0007669"/>
    <property type="project" value="UniProtKB-SubCell"/>
</dbReference>
<feature type="compositionally biased region" description="Low complexity" evidence="8">
    <location>
        <begin position="1050"/>
        <end position="1059"/>
    </location>
</feature>
<dbReference type="InterPro" id="IPR045266">
    <property type="entry name" value="DOH_DOMON"/>
</dbReference>
<accession>A0A383WAT9</accession>
<dbReference type="PANTHER" id="PTHR11475:SF144">
    <property type="entry name" value="NAD(P)H OXIDASE (H2O2-FORMING)"/>
    <property type="match status" value="1"/>
</dbReference>
<dbReference type="AlphaFoldDB" id="A0A383WAT9"/>
<dbReference type="Pfam" id="PF03351">
    <property type="entry name" value="DOMON"/>
    <property type="match status" value="1"/>
</dbReference>
<sequence>MIRASGLGTVNQHPGLLSLATVFLREHNRRAAEAVRLNPSWGDEEAFQYARKWVIAHWQHVVFDEYITALLGATLPQYTSYNESTNPGIDNFFASASYRYGHATITDVVFRLDEHWQEHPQGHLLLSQAWFQPDKALSAGIEPLLRGYVASPRGQVGMPFASAVQQNLFGPSHINGTDLLAINIQRGRDHGLPDYNTCRRGFGLAPATSFRNITPDAALAYKLEQLYGGNINNIDAYVGGLAEPHVGNAHVGALFYASILDQFTRLRDGDWYYYKNADNGLFTPQEVAEIDGTGLRDIIMRNTNITELPDSVWVVAKDSVLGVCPADAAGSSSSGGGAGLASSSSSSGNASVAGPFKLLDGAVELTISKAADPSKMRVQVVGRFDKGFIGFGVAKPDQPIGQKMVGADMVISCMVDGKPSVLDYHAIGHIPPILDTSSSGSNDVTLIRYERSGGQTVSVFERPFAASDGNGLDSAVLQEGPNTFIVSHGANDDLIYHGIDNRAVLELKGPLFGGNPADVAIVTAADPLAVKRRTQHGCLMAVNFILVFPLGALLARQLRARWLNSLAAKAVLFYMHIALQMSGVALATAGFIIATKDFGIPYKDVLFHHGTLGVTILTLVYFQLLIGFVRPPAASDMLRALWQLGHAMLGRCALMLGMVNVFIGIYLFGTLYKGNIGLWGGLAAAGVATIALLQIIGDLLERRASEMLAARMANLPPGGKPPPTTTASTPRGGDSFAHGASNLTDDDINPSHREPGYSPGPAADDQFKSYSAPQPHFGGGQFGGPGAASFGGGGGFIGGVAAGFSPPGGSGLGSSLWYGPVPDDEPVYGAYPQYNQQQYHQPPGSFASGSQGRGYAPAGPPAPAAEGVMDEETGEGAATPADAAAAASRGSRVSFSTDVTDHTQQQQQQRQHGAGSSSANSALTAPHPTAAAAAAAAFNPGAYAGHIRKAFGSFTGVGGMLLRRSTTNNSSALETPRLPYSAAADPNNSVFCDYETAGVYDPASGAFKAAGHTKKPPVQELHLPSSSNTGLGLGIPHSAPITSPAVPRRSASTSSVNSGSNGGYYAGSSSGGGDMLGRTGSNWREAAAAALQRSNAAAETGNNAYANGSGSGNGAGGGSSAYGASIASKLAAAQAALDSAAAAAAPGSPKAYGDPAGDGSSAAGGGGGSSSSSLTVRLTTSMLDRHNRA</sequence>
<dbReference type="InterPro" id="IPR006593">
    <property type="entry name" value="Cyt_b561/ferric_Rdtase_TM"/>
</dbReference>
<dbReference type="STRING" id="3088.A0A383WAT9"/>
<evidence type="ECO:0000256" key="8">
    <source>
        <dbReference type="SAM" id="MobiDB-lite"/>
    </source>
</evidence>
<feature type="binding site" description="axial binding residue" evidence="7">
    <location>
        <position position="102"/>
    </location>
    <ligand>
        <name>heme b</name>
        <dbReference type="ChEBI" id="CHEBI:60344"/>
    </ligand>
    <ligandPart>
        <name>Fe</name>
        <dbReference type="ChEBI" id="CHEBI:18248"/>
    </ligandPart>
</feature>
<keyword evidence="7" id="KW-0408">Iron</keyword>
<feature type="region of interest" description="Disordered" evidence="8">
    <location>
        <begin position="713"/>
        <end position="785"/>
    </location>
</feature>
<feature type="domain" description="DOMON" evidence="10">
    <location>
        <begin position="361"/>
        <end position="489"/>
    </location>
</feature>
<feature type="transmembrane region" description="Helical" evidence="9">
    <location>
        <begin position="678"/>
        <end position="700"/>
    </location>
</feature>
<evidence type="ECO:0000256" key="6">
    <source>
        <dbReference type="ARBA" id="ARBA00023136"/>
    </source>
</evidence>
<keyword evidence="3 9" id="KW-0812">Transmembrane</keyword>
<feature type="compositionally biased region" description="Low complexity" evidence="8">
    <location>
        <begin position="1144"/>
        <end position="1161"/>
    </location>
</feature>
<feature type="transmembrane region" description="Helical" evidence="9">
    <location>
        <begin position="606"/>
        <end position="629"/>
    </location>
</feature>
<evidence type="ECO:0000256" key="2">
    <source>
        <dbReference type="ARBA" id="ARBA00022448"/>
    </source>
</evidence>
<dbReference type="PROSITE" id="PS50939">
    <property type="entry name" value="CYTOCHROME_B561"/>
    <property type="match status" value="1"/>
</dbReference>
<dbReference type="GO" id="GO:0004601">
    <property type="term" value="F:peroxidase activity"/>
    <property type="evidence" value="ECO:0007669"/>
    <property type="project" value="InterPro"/>
</dbReference>
<name>A0A383WAT9_TETOB</name>
<evidence type="ECO:0000256" key="4">
    <source>
        <dbReference type="ARBA" id="ARBA00022982"/>
    </source>
</evidence>
<dbReference type="SMART" id="SM00665">
    <property type="entry name" value="B561"/>
    <property type="match status" value="1"/>
</dbReference>
<dbReference type="EMBL" id="FNXT01001206">
    <property type="protein sequence ID" value="SZX74124.1"/>
    <property type="molecule type" value="Genomic_DNA"/>
</dbReference>
<evidence type="ECO:0008006" key="14">
    <source>
        <dbReference type="Google" id="ProtNLM"/>
    </source>
</evidence>
<dbReference type="SUPFAM" id="SSF48113">
    <property type="entry name" value="Heme-dependent peroxidases"/>
    <property type="match status" value="1"/>
</dbReference>
<feature type="domain" description="Cytochrome b561" evidence="11">
    <location>
        <begin position="496"/>
        <end position="704"/>
    </location>
</feature>
<evidence type="ECO:0000256" key="7">
    <source>
        <dbReference type="PIRSR" id="PIRSR619791-2"/>
    </source>
</evidence>
<dbReference type="PROSITE" id="PS50836">
    <property type="entry name" value="DOMON"/>
    <property type="match status" value="1"/>
</dbReference>
<dbReference type="PRINTS" id="PR00457">
    <property type="entry name" value="ANPEROXIDASE"/>
</dbReference>
<dbReference type="InterPro" id="IPR010255">
    <property type="entry name" value="Haem_peroxidase_sf"/>
</dbReference>
<keyword evidence="13" id="KW-1185">Reference proteome</keyword>
<evidence type="ECO:0000313" key="12">
    <source>
        <dbReference type="EMBL" id="SZX74124.1"/>
    </source>
</evidence>
<feature type="transmembrane region" description="Helical" evidence="9">
    <location>
        <begin position="649"/>
        <end position="672"/>
    </location>
</feature>
<dbReference type="Pfam" id="PF03188">
    <property type="entry name" value="Cytochrom_B561"/>
    <property type="match status" value="1"/>
</dbReference>
<feature type="compositionally biased region" description="Gly residues" evidence="8">
    <location>
        <begin position="1060"/>
        <end position="1071"/>
    </location>
</feature>
<evidence type="ECO:0000259" key="10">
    <source>
        <dbReference type="PROSITE" id="PS50836"/>
    </source>
</evidence>
<evidence type="ECO:0000256" key="3">
    <source>
        <dbReference type="ARBA" id="ARBA00022692"/>
    </source>
</evidence>
<protein>
    <recommendedName>
        <fullName evidence="14">Cytochrome b561 domain-containing protein</fullName>
    </recommendedName>
</protein>
<dbReference type="Pfam" id="PF03098">
    <property type="entry name" value="An_peroxidase"/>
    <property type="match status" value="1"/>
</dbReference>
<dbReference type="Proteomes" id="UP000256970">
    <property type="component" value="Unassembled WGS sequence"/>
</dbReference>
<dbReference type="InterPro" id="IPR005018">
    <property type="entry name" value="DOMON_domain"/>
</dbReference>
<keyword evidence="5 9" id="KW-1133">Transmembrane helix</keyword>
<dbReference type="PANTHER" id="PTHR11475">
    <property type="entry name" value="OXIDASE/PEROXIDASE"/>
    <property type="match status" value="1"/>
</dbReference>